<evidence type="ECO:0000313" key="2">
    <source>
        <dbReference type="EMBL" id="ABW27713.1"/>
    </source>
</evidence>
<dbReference type="eggNOG" id="COG3415">
    <property type="taxonomic scope" value="Bacteria"/>
</dbReference>
<dbReference type="KEGG" id="amr:AM1_4439"/>
<evidence type="ECO:0000313" key="5">
    <source>
        <dbReference type="EMBL" id="ABW29416.1"/>
    </source>
</evidence>
<reference evidence="1 6" key="1">
    <citation type="journal article" date="2008" name="Proc. Natl. Acad. Sci. U.S.A.">
        <title>Niche adaptation and genome expansion in the chlorophyll d-producing cyanobacterium Acaryochloris marina.</title>
        <authorList>
            <person name="Swingley W.D."/>
            <person name="Chen M."/>
            <person name="Cheung P.C."/>
            <person name="Conrad A.L."/>
            <person name="Dejesa L.C."/>
            <person name="Hao J."/>
            <person name="Honchak B.M."/>
            <person name="Karbach L.E."/>
            <person name="Kurdoglu A."/>
            <person name="Lahiri S."/>
            <person name="Mastrian S.D."/>
            <person name="Miyashita H."/>
            <person name="Page L."/>
            <person name="Ramakrishna P."/>
            <person name="Satoh S."/>
            <person name="Sattley W.M."/>
            <person name="Shimada Y."/>
            <person name="Taylor H.L."/>
            <person name="Tomo T."/>
            <person name="Tsuchiya T."/>
            <person name="Wang Z.T."/>
            <person name="Raymond J."/>
            <person name="Mimuro M."/>
            <person name="Blankenship R.E."/>
            <person name="Touchman J.W."/>
        </authorList>
    </citation>
    <scope>NUCLEOTIDE SEQUENCE [LARGE SCALE GENOMIC DNA]</scope>
    <source>
        <strain evidence="6">MBIC 11017</strain>
        <strain evidence="1">MBIC11017</strain>
    </source>
</reference>
<dbReference type="KEGG" id="amr:AM1_4288"/>
<dbReference type="STRING" id="329726.AM1_2096"/>
<dbReference type="KEGG" id="amr:AM1_2096"/>
<dbReference type="EMBL" id="CP000828">
    <property type="protein sequence ID" value="ABW29416.1"/>
    <property type="molecule type" value="Genomic_DNA"/>
</dbReference>
<dbReference type="Pfam" id="PF13565">
    <property type="entry name" value="HTH_32"/>
    <property type="match status" value="1"/>
</dbReference>
<name>B0BYU5_ACAM1</name>
<accession>B0BYU5</accession>
<dbReference type="EMBL" id="CP000828">
    <property type="protein sequence ID" value="ABW29267.1"/>
    <property type="molecule type" value="Genomic_DNA"/>
</dbReference>
<evidence type="ECO:0000313" key="3">
    <source>
        <dbReference type="EMBL" id="ABW28019.1"/>
    </source>
</evidence>
<dbReference type="EMBL" id="CP000828">
    <property type="protein sequence ID" value="ABW28019.1"/>
    <property type="molecule type" value="Genomic_DNA"/>
</dbReference>
<dbReference type="InterPro" id="IPR009057">
    <property type="entry name" value="Homeodomain-like_sf"/>
</dbReference>
<evidence type="ECO:0000313" key="4">
    <source>
        <dbReference type="EMBL" id="ABW29267.1"/>
    </source>
</evidence>
<dbReference type="SUPFAM" id="SSF46689">
    <property type="entry name" value="Homeodomain-like"/>
    <property type="match status" value="1"/>
</dbReference>
<protein>
    <submittedName>
        <fullName evidence="1">Transposase, putative</fullName>
    </submittedName>
</protein>
<dbReference type="Proteomes" id="UP000000268">
    <property type="component" value="Chromosome"/>
</dbReference>
<gene>
    <name evidence="1" type="ordered locus">AM1_2096</name>
    <name evidence="2" type="ordered locus">AM1_2713</name>
    <name evidence="3" type="ordered locus">AM1_3023</name>
    <name evidence="4" type="ordered locus">AM1_4288</name>
    <name evidence="5" type="ordered locus">AM1_4439</name>
</gene>
<dbReference type="HOGENOM" id="CLU_125009_0_0_3"/>
<evidence type="ECO:0000313" key="1">
    <source>
        <dbReference type="EMBL" id="ABW27111.1"/>
    </source>
</evidence>
<keyword evidence="6" id="KW-1185">Reference proteome</keyword>
<dbReference type="EMBL" id="CP000828">
    <property type="protein sequence ID" value="ABW27713.1"/>
    <property type="molecule type" value="Genomic_DNA"/>
</dbReference>
<organism evidence="1 6">
    <name type="scientific">Acaryochloris marina (strain MBIC 11017)</name>
    <dbReference type="NCBI Taxonomy" id="329726"/>
    <lineage>
        <taxon>Bacteria</taxon>
        <taxon>Bacillati</taxon>
        <taxon>Cyanobacteriota</taxon>
        <taxon>Cyanophyceae</taxon>
        <taxon>Acaryochloridales</taxon>
        <taxon>Acaryochloridaceae</taxon>
        <taxon>Acaryochloris</taxon>
    </lineage>
</organism>
<proteinExistence type="predicted"/>
<dbReference type="AlphaFoldDB" id="B0BYU5"/>
<dbReference type="EMBL" id="CP000828">
    <property type="protein sequence ID" value="ABW27111.1"/>
    <property type="molecule type" value="Genomic_DNA"/>
</dbReference>
<dbReference type="KEGG" id="amr:AM1_2713"/>
<sequence>MPRPLRIDICESEDTLKRLLRQQSSGRRKERLQALYWLKSGQVTTRMELATLTGRGESTVYRWIKLYKSGGLQAMLEIPTSPGKPPMIGGEVLEKLKARLADPRGFESYGAIQQWLLDECGLDVPYKTVHQTVHYRLKAKLKVPRPRSRKTEEAQQQAY</sequence>
<evidence type="ECO:0000313" key="6">
    <source>
        <dbReference type="Proteomes" id="UP000000268"/>
    </source>
</evidence>
<dbReference type="KEGG" id="amr:AM1_3023"/>